<comment type="similarity">
    <text evidence="1 6">Belongs to the peptidase S8 family.</text>
</comment>
<dbReference type="PROSITE" id="PS50088">
    <property type="entry name" value="ANK_REPEAT"/>
    <property type="match status" value="1"/>
</dbReference>
<feature type="repeat" description="ANK" evidence="5">
    <location>
        <begin position="54"/>
        <end position="86"/>
    </location>
</feature>
<dbReference type="Pfam" id="PF00082">
    <property type="entry name" value="Peptidase_S8"/>
    <property type="match status" value="1"/>
</dbReference>
<dbReference type="Gene3D" id="1.25.40.20">
    <property type="entry name" value="Ankyrin repeat-containing domain"/>
    <property type="match status" value="1"/>
</dbReference>
<organism evidence="10 11">
    <name type="scientific">Luteolibacter algae</name>
    <dbReference type="NCBI Taxonomy" id="454151"/>
    <lineage>
        <taxon>Bacteria</taxon>
        <taxon>Pseudomonadati</taxon>
        <taxon>Verrucomicrobiota</taxon>
        <taxon>Verrucomicrobiia</taxon>
        <taxon>Verrucomicrobiales</taxon>
        <taxon>Verrucomicrobiaceae</taxon>
        <taxon>Luteolibacter</taxon>
    </lineage>
</organism>
<dbReference type="SUPFAM" id="SSF48403">
    <property type="entry name" value="Ankyrin repeat"/>
    <property type="match status" value="1"/>
</dbReference>
<keyword evidence="11" id="KW-1185">Reference proteome</keyword>
<accession>A0ABW5D4M5</accession>
<evidence type="ECO:0000256" key="3">
    <source>
        <dbReference type="ARBA" id="ARBA00022801"/>
    </source>
</evidence>
<evidence type="ECO:0000313" key="11">
    <source>
        <dbReference type="Proteomes" id="UP001597375"/>
    </source>
</evidence>
<dbReference type="InterPro" id="IPR000209">
    <property type="entry name" value="Peptidase_S8/S53_dom"/>
</dbReference>
<dbReference type="PANTHER" id="PTHR43806">
    <property type="entry name" value="PEPTIDASE S8"/>
    <property type="match status" value="1"/>
</dbReference>
<feature type="domain" description="Peptidase S8/S53" evidence="8">
    <location>
        <begin position="129"/>
        <end position="536"/>
    </location>
</feature>
<feature type="chain" id="PRO_5046361986" evidence="7">
    <location>
        <begin position="20"/>
        <end position="819"/>
    </location>
</feature>
<dbReference type="PANTHER" id="PTHR43806:SF11">
    <property type="entry name" value="CEREVISIN-RELATED"/>
    <property type="match status" value="1"/>
</dbReference>
<feature type="domain" description="DUF7477" evidence="9">
    <location>
        <begin position="668"/>
        <end position="799"/>
    </location>
</feature>
<feature type="signal peptide" evidence="7">
    <location>
        <begin position="1"/>
        <end position="19"/>
    </location>
</feature>
<reference evidence="11" key="1">
    <citation type="journal article" date="2019" name="Int. J. Syst. Evol. Microbiol.">
        <title>The Global Catalogue of Microorganisms (GCM) 10K type strain sequencing project: providing services to taxonomists for standard genome sequencing and annotation.</title>
        <authorList>
            <consortium name="The Broad Institute Genomics Platform"/>
            <consortium name="The Broad Institute Genome Sequencing Center for Infectious Disease"/>
            <person name="Wu L."/>
            <person name="Ma J."/>
        </authorList>
    </citation>
    <scope>NUCLEOTIDE SEQUENCE [LARGE SCALE GENOMIC DNA]</scope>
    <source>
        <strain evidence="11">CGMCC 4.7106</strain>
    </source>
</reference>
<evidence type="ECO:0000313" key="10">
    <source>
        <dbReference type="EMBL" id="MFD2256027.1"/>
    </source>
</evidence>
<evidence type="ECO:0000256" key="2">
    <source>
        <dbReference type="ARBA" id="ARBA00022670"/>
    </source>
</evidence>
<evidence type="ECO:0000256" key="4">
    <source>
        <dbReference type="ARBA" id="ARBA00022825"/>
    </source>
</evidence>
<keyword evidence="4 6" id="KW-0720">Serine protease</keyword>
<dbReference type="PROSITE" id="PS50297">
    <property type="entry name" value="ANK_REP_REGION"/>
    <property type="match status" value="1"/>
</dbReference>
<dbReference type="InterPro" id="IPR050131">
    <property type="entry name" value="Peptidase_S8_subtilisin-like"/>
</dbReference>
<keyword evidence="5" id="KW-0040">ANK repeat</keyword>
<evidence type="ECO:0000256" key="7">
    <source>
        <dbReference type="SAM" id="SignalP"/>
    </source>
</evidence>
<evidence type="ECO:0000256" key="1">
    <source>
        <dbReference type="ARBA" id="ARBA00011073"/>
    </source>
</evidence>
<proteinExistence type="inferred from homology"/>
<keyword evidence="2 6" id="KW-0645">Protease</keyword>
<dbReference type="Gene3D" id="3.40.50.200">
    <property type="entry name" value="Peptidase S8/S53 domain"/>
    <property type="match status" value="1"/>
</dbReference>
<dbReference type="RefSeq" id="WP_386818903.1">
    <property type="nucleotide sequence ID" value="NZ_JBHUIT010000003.1"/>
</dbReference>
<dbReference type="InterPro" id="IPR015500">
    <property type="entry name" value="Peptidase_S8_subtilisin-rel"/>
</dbReference>
<evidence type="ECO:0000256" key="5">
    <source>
        <dbReference type="PROSITE-ProRule" id="PRU00023"/>
    </source>
</evidence>
<dbReference type="PROSITE" id="PS51892">
    <property type="entry name" value="SUBTILASE"/>
    <property type="match status" value="1"/>
</dbReference>
<dbReference type="InterPro" id="IPR055900">
    <property type="entry name" value="DUF7477"/>
</dbReference>
<dbReference type="Pfam" id="PF24289">
    <property type="entry name" value="DUF7477"/>
    <property type="match status" value="1"/>
</dbReference>
<sequence length="819" mass="89011">MKLAHSVVLSFLACNLAFSQITPEQILVQAATLGDAERVSSALTEVDPNLKDPSGTPVLTLAAKSGNLKAVRALLWAGADPALQDAAGKTPIEHFTPDSYNPIQLLLRCYKYVRENGVQSKDIKRRNLVLVSDNYVDFEHPDLAKNYWKNELELNGKQGVDDDGNGFIDDIYGWNVFTNKPPRKPDFDAHTAVEKAYVTHLLAEISKLTPGNQKPQDAYNVQTKLKNSYTNPLVRSMGFGSLASAGIIMNDLTYASILQNASHGTHVAGLVVEGSQGKALVHTSDWGGFEATGYHFAIDDELKIFNSSNTFEEFTTRYTELFRAACVKNGKRGSAYLKSTGAGIVNMSWSSPNKGVIAVHAAYDRFRERKNFPAELPPIDKLSPQQYDQIFGKPTQEARIAQAAAYALLIYENPGVLFVIAAGNESQNNDSMAPLPGYLSNFFPNVITVASHGPTKTLSPFSNYGASSVQIAAIGENLRSTAMNGNYCYMQGTSMAAPVLAGVCAGIRNDYPLLSPRDIRNILMETSEGEPSMLGKVECGGILNAAAARSLAENKSSANFGSVVKTLDSLPSLGSIPPAVMEFTPRKYSTVAVAGGRFDSKVIMAAADVRSKELIISSGYAFPEKEIKEAWAKNYRITSMGCSSNGHTIAMKTGNHAQSFLAFDQDEIARLQASGNHIKALSGYAGNFSLMMEPDPNIISQRFTMPTPFTKSRQQWVLDRWAEGYTLTAVGGDDDPKNPKNGFVFVMSKTKSPVPPQSFSHAGPWPEKWISEMSAKGYGITSVAGYKGRYIVVMTKGATTDMKFSNEGAAQKQWLMDPK</sequence>
<keyword evidence="3 6" id="KW-0378">Hydrolase</keyword>
<comment type="caution">
    <text evidence="10">The sequence shown here is derived from an EMBL/GenBank/DDBJ whole genome shotgun (WGS) entry which is preliminary data.</text>
</comment>
<feature type="active site" description="Charge relay system" evidence="6">
    <location>
        <position position="133"/>
    </location>
</feature>
<dbReference type="Proteomes" id="UP001597375">
    <property type="component" value="Unassembled WGS sequence"/>
</dbReference>
<dbReference type="InterPro" id="IPR002110">
    <property type="entry name" value="Ankyrin_rpt"/>
</dbReference>
<name>A0ABW5D4M5_9BACT</name>
<feature type="active site" description="Charge relay system" evidence="6">
    <location>
        <position position="263"/>
    </location>
</feature>
<evidence type="ECO:0000259" key="8">
    <source>
        <dbReference type="Pfam" id="PF00082"/>
    </source>
</evidence>
<dbReference type="PRINTS" id="PR00723">
    <property type="entry name" value="SUBTILISIN"/>
</dbReference>
<dbReference type="EMBL" id="JBHUIT010000003">
    <property type="protein sequence ID" value="MFD2256027.1"/>
    <property type="molecule type" value="Genomic_DNA"/>
</dbReference>
<feature type="active site" description="Charge relay system" evidence="6">
    <location>
        <position position="494"/>
    </location>
</feature>
<dbReference type="InterPro" id="IPR036852">
    <property type="entry name" value="Peptidase_S8/S53_dom_sf"/>
</dbReference>
<evidence type="ECO:0000256" key="6">
    <source>
        <dbReference type="PROSITE-ProRule" id="PRU01240"/>
    </source>
</evidence>
<gene>
    <name evidence="10" type="ORF">ACFSSA_05005</name>
</gene>
<keyword evidence="7" id="KW-0732">Signal</keyword>
<dbReference type="InterPro" id="IPR036770">
    <property type="entry name" value="Ankyrin_rpt-contain_sf"/>
</dbReference>
<protein>
    <submittedName>
        <fullName evidence="10">S8 family serine peptidase</fullName>
    </submittedName>
</protein>
<evidence type="ECO:0000259" key="9">
    <source>
        <dbReference type="Pfam" id="PF24289"/>
    </source>
</evidence>
<dbReference type="SUPFAM" id="SSF52743">
    <property type="entry name" value="Subtilisin-like"/>
    <property type="match status" value="1"/>
</dbReference>